<dbReference type="OrthoDB" id="654620at2"/>
<dbReference type="EMBL" id="SNWP01000012">
    <property type="protein sequence ID" value="TDO25670.1"/>
    <property type="molecule type" value="Genomic_DNA"/>
</dbReference>
<name>A0A4R6IT35_9BACT</name>
<accession>A0A4R6IT35</accession>
<dbReference type="Proteomes" id="UP000295741">
    <property type="component" value="Unassembled WGS sequence"/>
</dbReference>
<proteinExistence type="predicted"/>
<evidence type="ECO:0000313" key="1">
    <source>
        <dbReference type="EMBL" id="TDO25670.1"/>
    </source>
</evidence>
<gene>
    <name evidence="1" type="ORF">BC659_2592</name>
</gene>
<dbReference type="AlphaFoldDB" id="A0A4R6IT35"/>
<comment type="caution">
    <text evidence="1">The sequence shown here is derived from an EMBL/GenBank/DDBJ whole genome shotgun (WGS) entry which is preliminary data.</text>
</comment>
<sequence>MASTYDKLTEVIITHTYFPGEIPVGFTVLPDDATRNLLLRLGLVHKLSANRIILYYDASFAGSPRTREQVLSNDDTLVFVLANADGTFLNYTGNIETENISKSVFLFSNVVNEGEVREGLTNATYVSADDLVPVEQTGRSFFSKPFGLLSIRLHKELGTLLNIRFQAKATYWRYILTSEHLKTLVNPAVVHKETRETFIGPENFLLPDQREAIVFRSAVPVEITALPNKSFQLLENYEPASGKGRVIIGMMPNPNNNTISSLPGGEKLNYSEIFL</sequence>
<evidence type="ECO:0000313" key="2">
    <source>
        <dbReference type="Proteomes" id="UP000295741"/>
    </source>
</evidence>
<reference evidence="1 2" key="1">
    <citation type="submission" date="2019-03" db="EMBL/GenBank/DDBJ databases">
        <title>Genomic Encyclopedia of Archaeal and Bacterial Type Strains, Phase II (KMG-II): from individual species to whole genera.</title>
        <authorList>
            <person name="Goeker M."/>
        </authorList>
    </citation>
    <scope>NUCLEOTIDE SEQUENCE [LARGE SCALE GENOMIC DNA]</scope>
    <source>
        <strain evidence="1 2">DSM 28323</strain>
    </source>
</reference>
<keyword evidence="2" id="KW-1185">Reference proteome</keyword>
<protein>
    <submittedName>
        <fullName evidence="1">Uncharacterized protein</fullName>
    </submittedName>
</protein>
<organism evidence="1 2">
    <name type="scientific">Sediminibacterium goheungense</name>
    <dbReference type="NCBI Taxonomy" id="1086393"/>
    <lineage>
        <taxon>Bacteria</taxon>
        <taxon>Pseudomonadati</taxon>
        <taxon>Bacteroidota</taxon>
        <taxon>Chitinophagia</taxon>
        <taxon>Chitinophagales</taxon>
        <taxon>Chitinophagaceae</taxon>
        <taxon>Sediminibacterium</taxon>
    </lineage>
</organism>
<dbReference type="RefSeq" id="WP_133475169.1">
    <property type="nucleotide sequence ID" value="NZ_SNWP01000012.1"/>
</dbReference>